<feature type="region of interest" description="Disordered" evidence="1">
    <location>
        <begin position="89"/>
        <end position="116"/>
    </location>
</feature>
<feature type="compositionally biased region" description="Gly residues" evidence="1">
    <location>
        <begin position="98"/>
        <end position="109"/>
    </location>
</feature>
<accession>A0A7I7YSU1</accession>
<reference evidence="2 3" key="1">
    <citation type="journal article" date="2019" name="Emerg. Microbes Infect.">
        <title>Comprehensive subspecies identification of 175 nontuberculous mycobacteria species based on 7547 genomic profiles.</title>
        <authorList>
            <person name="Matsumoto Y."/>
            <person name="Kinjo T."/>
            <person name="Motooka D."/>
            <person name="Nabeya D."/>
            <person name="Jung N."/>
            <person name="Uechi K."/>
            <person name="Horii T."/>
            <person name="Iida T."/>
            <person name="Fujita J."/>
            <person name="Nakamura S."/>
        </authorList>
    </citation>
    <scope>NUCLEOTIDE SEQUENCE [LARGE SCALE GENOMIC DNA]</scope>
    <source>
        <strain evidence="2 3">JCM 14742</strain>
    </source>
</reference>
<protein>
    <submittedName>
        <fullName evidence="2">Uncharacterized protein</fullName>
    </submittedName>
</protein>
<evidence type="ECO:0000313" key="2">
    <source>
        <dbReference type="EMBL" id="BBZ44214.1"/>
    </source>
</evidence>
<sequence length="116" mass="11173">MVGSAGEGEVVDVGGVAFGPVGDVVDFAVVAADGAAGRGAAAILAVEHDSLGGGGQAFGVVQRQGFAPVEDRQVVMGMAGQADHVGHWQPRAAAGEAAPGGGFEFGQGGGDDDAGR</sequence>
<organism evidence="2 3">
    <name type="scientific">Mycobacterium parmense</name>
    <dbReference type="NCBI Taxonomy" id="185642"/>
    <lineage>
        <taxon>Bacteria</taxon>
        <taxon>Bacillati</taxon>
        <taxon>Actinomycetota</taxon>
        <taxon>Actinomycetes</taxon>
        <taxon>Mycobacteriales</taxon>
        <taxon>Mycobacteriaceae</taxon>
        <taxon>Mycobacterium</taxon>
        <taxon>Mycobacterium simiae complex</taxon>
    </lineage>
</organism>
<evidence type="ECO:0000313" key="3">
    <source>
        <dbReference type="Proteomes" id="UP000467105"/>
    </source>
</evidence>
<keyword evidence="3" id="KW-1185">Reference proteome</keyword>
<evidence type="ECO:0000256" key="1">
    <source>
        <dbReference type="SAM" id="MobiDB-lite"/>
    </source>
</evidence>
<dbReference type="EMBL" id="AP022614">
    <property type="protein sequence ID" value="BBZ44214.1"/>
    <property type="molecule type" value="Genomic_DNA"/>
</dbReference>
<dbReference type="Proteomes" id="UP000467105">
    <property type="component" value="Chromosome"/>
</dbReference>
<gene>
    <name evidence="2" type="ORF">MPRM_14950</name>
</gene>
<name>A0A7I7YSU1_9MYCO</name>
<proteinExistence type="predicted"/>
<dbReference type="AlphaFoldDB" id="A0A7I7YSU1"/>